<feature type="compositionally biased region" description="Low complexity" evidence="6">
    <location>
        <begin position="477"/>
        <end position="495"/>
    </location>
</feature>
<keyword evidence="2 5" id="KW-0547">Nucleotide-binding</keyword>
<dbReference type="CDD" id="cd14014">
    <property type="entry name" value="STKc_PknB_like"/>
    <property type="match status" value="1"/>
</dbReference>
<accession>A0ABT5CHH5</accession>
<feature type="domain" description="Protein kinase" evidence="7">
    <location>
        <begin position="48"/>
        <end position="333"/>
    </location>
</feature>
<dbReference type="PANTHER" id="PTHR43289:SF6">
    <property type="entry name" value="SERINE_THREONINE-PROTEIN KINASE NEKL-3"/>
    <property type="match status" value="1"/>
</dbReference>
<dbReference type="Gene3D" id="3.30.200.20">
    <property type="entry name" value="Phosphorylase Kinase, domain 1"/>
    <property type="match status" value="1"/>
</dbReference>
<keyword evidence="9" id="KW-1185">Reference proteome</keyword>
<evidence type="ECO:0000313" key="9">
    <source>
        <dbReference type="Proteomes" id="UP001217485"/>
    </source>
</evidence>
<dbReference type="InterPro" id="IPR017441">
    <property type="entry name" value="Protein_kinase_ATP_BS"/>
</dbReference>
<dbReference type="PANTHER" id="PTHR43289">
    <property type="entry name" value="MITOGEN-ACTIVATED PROTEIN KINASE KINASE KINASE 20-RELATED"/>
    <property type="match status" value="1"/>
</dbReference>
<evidence type="ECO:0000256" key="6">
    <source>
        <dbReference type="SAM" id="MobiDB-lite"/>
    </source>
</evidence>
<dbReference type="PROSITE" id="PS50011">
    <property type="entry name" value="PROTEIN_KINASE_DOM"/>
    <property type="match status" value="1"/>
</dbReference>
<dbReference type="PROSITE" id="PS00107">
    <property type="entry name" value="PROTEIN_KINASE_ATP"/>
    <property type="match status" value="1"/>
</dbReference>
<comment type="caution">
    <text evidence="8">The sequence shown here is derived from an EMBL/GenBank/DDBJ whole genome shotgun (WGS) entry which is preliminary data.</text>
</comment>
<proteinExistence type="predicted"/>
<dbReference type="SMART" id="SM00220">
    <property type="entry name" value="S_TKc"/>
    <property type="match status" value="1"/>
</dbReference>
<evidence type="ECO:0000256" key="1">
    <source>
        <dbReference type="ARBA" id="ARBA00022679"/>
    </source>
</evidence>
<evidence type="ECO:0000313" key="8">
    <source>
        <dbReference type="EMBL" id="MDC0685892.1"/>
    </source>
</evidence>
<evidence type="ECO:0000259" key="7">
    <source>
        <dbReference type="PROSITE" id="PS50011"/>
    </source>
</evidence>
<reference evidence="8 9" key="1">
    <citation type="submission" date="2023-01" db="EMBL/GenBank/DDBJ databases">
        <title>Minimal conservation of predation-associated metabolite biosynthetic gene clusters underscores biosynthetic potential of Myxococcota including descriptions for ten novel species: Archangium lansinium sp. nov., Myxococcus landrumus sp. nov., Nannocystis bai.</title>
        <authorList>
            <person name="Ahearne A."/>
            <person name="Stevens C."/>
            <person name="Dowd S."/>
        </authorList>
    </citation>
    <scope>NUCLEOTIDE SEQUENCE [LARGE SCALE GENOMIC DNA]</scope>
    <source>
        <strain evidence="8 9">WIWO2</strain>
    </source>
</reference>
<gene>
    <name evidence="8" type="ORF">POL72_49775</name>
</gene>
<sequence>MMDEHHVPGQSGWLALAGRGDESTGGVSSSVRGSQRERAVGEVLAGKYQIVGRLGAGGMGTVWRARSLWLDVDVAIKVLHEEQLDAHAAERLLREARATAKLGHPAIVRVFDFGETDAGEPFLVMELLEGTPLSSWIEARGRVPAEQAVQMLLPVACALATAHAQRIVHRDIKPANILIVPDGAGGHVPKVVDFGIAKLANAASPAITQRGMIVGSPEYMSPEQADGQLDVGEQTDVWAFSVVMYELITGRRPFSGETLSAVIVSIFSKEPVPTTELGAGDEALWAILRRGLAKSPADRWPSMRALGRALAAWAIERGVTADVAGTSLAHQWLARGAEPPLAAETAATIAAPAGATSGAEAAARRPAVAREAPGALPTPAATPIARRGSTIEMPKAWRGAPLGLTPPPWLQKALVAGVLAFAAPLVVVLGLDARGGRASAGTARTAVVAAAPAVGLGASEAVRGTASAASAIGVAPPDAGARRAAASGTAVRGAPTDSAPPERDEQSDPWEGPSDPWDELLPAPVEPHAQVAEPPGQRIAPRAQVAEPRAQVTEPRARVAEPRAPRAASPRPRPVSTSMPLPAAPDF</sequence>
<evidence type="ECO:0000256" key="5">
    <source>
        <dbReference type="PROSITE-ProRule" id="PRU10141"/>
    </source>
</evidence>
<feature type="compositionally biased region" description="Low complexity" evidence="6">
    <location>
        <begin position="565"/>
        <end position="576"/>
    </location>
</feature>
<feature type="region of interest" description="Disordered" evidence="6">
    <location>
        <begin position="477"/>
        <end position="587"/>
    </location>
</feature>
<feature type="binding site" evidence="5">
    <location>
        <position position="77"/>
    </location>
    <ligand>
        <name>ATP</name>
        <dbReference type="ChEBI" id="CHEBI:30616"/>
    </ligand>
</feature>
<dbReference type="Pfam" id="PF00069">
    <property type="entry name" value="Pkinase"/>
    <property type="match status" value="1"/>
</dbReference>
<evidence type="ECO:0000256" key="2">
    <source>
        <dbReference type="ARBA" id="ARBA00022741"/>
    </source>
</evidence>
<feature type="region of interest" description="Disordered" evidence="6">
    <location>
        <begin position="1"/>
        <end position="32"/>
    </location>
</feature>
<dbReference type="SUPFAM" id="SSF56112">
    <property type="entry name" value="Protein kinase-like (PK-like)"/>
    <property type="match status" value="1"/>
</dbReference>
<keyword evidence="3 8" id="KW-0418">Kinase</keyword>
<feature type="compositionally biased region" description="Basic and acidic residues" evidence="6">
    <location>
        <begin position="555"/>
        <end position="564"/>
    </location>
</feature>
<dbReference type="EMBL" id="JAQNDK010000007">
    <property type="protein sequence ID" value="MDC0685892.1"/>
    <property type="molecule type" value="Genomic_DNA"/>
</dbReference>
<dbReference type="RefSeq" id="WP_272104444.1">
    <property type="nucleotide sequence ID" value="NZ_JAQNDK010000007.1"/>
</dbReference>
<dbReference type="InterPro" id="IPR008271">
    <property type="entry name" value="Ser/Thr_kinase_AS"/>
</dbReference>
<organism evidence="8 9">
    <name type="scientific">Sorangium atrum</name>
    <dbReference type="NCBI Taxonomy" id="2995308"/>
    <lineage>
        <taxon>Bacteria</taxon>
        <taxon>Pseudomonadati</taxon>
        <taxon>Myxococcota</taxon>
        <taxon>Polyangia</taxon>
        <taxon>Polyangiales</taxon>
        <taxon>Polyangiaceae</taxon>
        <taxon>Sorangium</taxon>
    </lineage>
</organism>
<dbReference type="Proteomes" id="UP001217485">
    <property type="component" value="Unassembled WGS sequence"/>
</dbReference>
<keyword evidence="1" id="KW-0808">Transferase</keyword>
<dbReference type="InterPro" id="IPR011009">
    <property type="entry name" value="Kinase-like_dom_sf"/>
</dbReference>
<dbReference type="GO" id="GO:0016301">
    <property type="term" value="F:kinase activity"/>
    <property type="evidence" value="ECO:0007669"/>
    <property type="project" value="UniProtKB-KW"/>
</dbReference>
<name>A0ABT5CHH5_9BACT</name>
<keyword evidence="4 5" id="KW-0067">ATP-binding</keyword>
<dbReference type="PROSITE" id="PS00108">
    <property type="entry name" value="PROTEIN_KINASE_ST"/>
    <property type="match status" value="1"/>
</dbReference>
<protein>
    <submittedName>
        <fullName evidence="8">Protein kinase</fullName>
    </submittedName>
</protein>
<dbReference type="Gene3D" id="1.10.510.10">
    <property type="entry name" value="Transferase(Phosphotransferase) domain 1"/>
    <property type="match status" value="1"/>
</dbReference>
<evidence type="ECO:0000256" key="3">
    <source>
        <dbReference type="ARBA" id="ARBA00022777"/>
    </source>
</evidence>
<dbReference type="InterPro" id="IPR000719">
    <property type="entry name" value="Prot_kinase_dom"/>
</dbReference>
<evidence type="ECO:0000256" key="4">
    <source>
        <dbReference type="ARBA" id="ARBA00022840"/>
    </source>
</evidence>